<evidence type="ECO:0000313" key="1">
    <source>
        <dbReference type="EMBL" id="KAE9445785.1"/>
    </source>
</evidence>
<reference evidence="1" key="1">
    <citation type="journal article" date="2019" name="Genome Biol. Evol.">
        <title>The Rhododendron genome and chromosomal organization provide insight into shared whole-genome duplications across the heath family (Ericaceae).</title>
        <authorList>
            <person name="Soza V.L."/>
            <person name="Lindsley D."/>
            <person name="Waalkes A."/>
            <person name="Ramage E."/>
            <person name="Patwardhan R.P."/>
            <person name="Burton J.N."/>
            <person name="Adey A."/>
            <person name="Kumar A."/>
            <person name="Qiu R."/>
            <person name="Shendure J."/>
            <person name="Hall B."/>
        </authorList>
    </citation>
    <scope>NUCLEOTIDE SEQUENCE</scope>
    <source>
        <strain evidence="1">RSF 1966-606</strain>
    </source>
</reference>
<protein>
    <submittedName>
        <fullName evidence="1">Uncharacterized protein</fullName>
    </submittedName>
</protein>
<organism evidence="1">
    <name type="scientific">Rhododendron williamsianum</name>
    <dbReference type="NCBI Taxonomy" id="262921"/>
    <lineage>
        <taxon>Eukaryota</taxon>
        <taxon>Viridiplantae</taxon>
        <taxon>Streptophyta</taxon>
        <taxon>Embryophyta</taxon>
        <taxon>Tracheophyta</taxon>
        <taxon>Spermatophyta</taxon>
        <taxon>Magnoliopsida</taxon>
        <taxon>eudicotyledons</taxon>
        <taxon>Gunneridae</taxon>
        <taxon>Pentapetalae</taxon>
        <taxon>asterids</taxon>
        <taxon>Ericales</taxon>
        <taxon>Ericaceae</taxon>
        <taxon>Ericoideae</taxon>
        <taxon>Rhodoreae</taxon>
        <taxon>Rhododendron</taxon>
    </lineage>
</organism>
<comment type="caution">
    <text evidence="1">The sequence shown here is derived from an EMBL/GenBank/DDBJ whole genome shotgun (WGS) entry which is preliminary data.</text>
</comment>
<sequence>MIVRKTGEGHYNGEASNLKKQLTTTDDVLKGLVEWLCAQLKKPSHPSCAIPTAINCLATLLKEPMVRCLRSLFVQADGVKLLIRLILLASTLQSMQVSLPPWTNTGVTH</sequence>
<accession>A0A6A4KHP8</accession>
<dbReference type="PANTHER" id="PTHR10698:SF0">
    <property type="entry name" value="V-TYPE PROTON ATPASE SUBUNIT H"/>
    <property type="match status" value="1"/>
</dbReference>
<dbReference type="Pfam" id="PF03224">
    <property type="entry name" value="V-ATPase_H_N"/>
    <property type="match status" value="1"/>
</dbReference>
<dbReference type="OrthoDB" id="10263554at2759"/>
<dbReference type="AlphaFoldDB" id="A0A6A4KHP8"/>
<feature type="non-terminal residue" evidence="1">
    <location>
        <position position="109"/>
    </location>
</feature>
<dbReference type="PANTHER" id="PTHR10698">
    <property type="entry name" value="V-TYPE PROTON ATPASE SUBUNIT H"/>
    <property type="match status" value="1"/>
</dbReference>
<dbReference type="GO" id="GO:0046961">
    <property type="term" value="F:proton-transporting ATPase activity, rotational mechanism"/>
    <property type="evidence" value="ECO:0007669"/>
    <property type="project" value="InterPro"/>
</dbReference>
<dbReference type="GO" id="GO:0000221">
    <property type="term" value="C:vacuolar proton-transporting V-type ATPase, V1 domain"/>
    <property type="evidence" value="ECO:0007669"/>
    <property type="project" value="InterPro"/>
</dbReference>
<gene>
    <name evidence="1" type="ORF">C3L33_22322</name>
</gene>
<dbReference type="EMBL" id="QEFC01004005">
    <property type="protein sequence ID" value="KAE9445785.1"/>
    <property type="molecule type" value="Genomic_DNA"/>
</dbReference>
<dbReference type="InterPro" id="IPR004908">
    <property type="entry name" value="ATPase_V1-cplx_hsu"/>
</dbReference>
<name>A0A6A4KHP8_9ERIC</name>
<proteinExistence type="predicted"/>
<feature type="non-terminal residue" evidence="1">
    <location>
        <position position="1"/>
    </location>
</feature>